<proteinExistence type="predicted"/>
<evidence type="ECO:0000313" key="2">
    <source>
        <dbReference type="Proteomes" id="UP000826212"/>
    </source>
</evidence>
<gene>
    <name evidence="1" type="ORF">K4L44_13105</name>
</gene>
<name>A0AC61NMR7_9BACT</name>
<organism evidence="1 2">
    <name type="scientific">Halosquirtibacter laminarini</name>
    <dbReference type="NCBI Taxonomy" id="3374600"/>
    <lineage>
        <taxon>Bacteria</taxon>
        <taxon>Pseudomonadati</taxon>
        <taxon>Bacteroidota</taxon>
        <taxon>Bacteroidia</taxon>
        <taxon>Marinilabiliales</taxon>
        <taxon>Prolixibacteraceae</taxon>
        <taxon>Halosquirtibacter</taxon>
    </lineage>
</organism>
<dbReference type="Proteomes" id="UP000826212">
    <property type="component" value="Chromosome"/>
</dbReference>
<reference evidence="1" key="1">
    <citation type="submission" date="2021-08" db="EMBL/GenBank/DDBJ databases">
        <title>Novel anaerobic bacterium isolated from sea squirt in East Sea, Republic of Korea.</title>
        <authorList>
            <person name="Nguyen T.H."/>
            <person name="Li Z."/>
            <person name="Lee Y.-J."/>
            <person name="Ko J."/>
            <person name="Kim S.-G."/>
        </authorList>
    </citation>
    <scope>NUCLEOTIDE SEQUENCE</scope>
    <source>
        <strain evidence="1">KCTC 25031</strain>
    </source>
</reference>
<sequence>MATLQKIRDKGGVWVGITIGGALLAFVLGGLLKSGSSFSRDEAMEIAEINGTSIKQPEYQKIVDDYTEVYKMRSGGASVDERVTQQIREQAWQVLVRKYVMRDVYEDLDIHITSDELLDMIQGENIHPMIKQLFGNPQTGEVNRPAIVQFLKSIETTASAQQKQYWSFLEDQMIKDREFSKYSSLINKGIFVTNQEAQIDLAERNNQFNINYVTKSYSSLSDSLVKVSDAEMKAYYEKNKENYKHNENTTIKYVVFNVSPSKEDDLQTKKWMEDRKDEFSTTANLTSFMSLNSDVAYDNNFVKPSDVASNLKALVQDGKSGDVYGPYQEGNSWKMAKIIEFKDLPDSVKARHILLPVRNQADLVKNQHLIDSLKTAIESNKTSFAAAAKKYSQDPGSASKGGELGWFRKGQMVPQFEAAAFSGKKGLQVVQSQFGFHLIDVEKTGKKSNNVKIAVLVRNIEPSTSTYRDVYDKASQFVAEGTNSELFDKQAEAMKVSPRIATLSKNQQAIAGITHSRSIIRSAFQAEEANKLILDNKQAAIFECDDNFVVALLSSKQEEGISSFNTVKAQVKLAVVKEKKGVLISKELKGSDLNSIASANNTTVKTAENLNFASYAIPGAGIEPAVIGAAASCKLNQVSAPVVGNNGVYVVQVTNKTKGTDNNVVAAQKRMSNEISYRAAFQAFNELREISDVKDFRIKFY</sequence>
<protein>
    <submittedName>
        <fullName evidence="1">SurA N-terminal domain-containing protein</fullName>
    </submittedName>
</protein>
<dbReference type="EMBL" id="CP081303">
    <property type="protein sequence ID" value="QZE13505.1"/>
    <property type="molecule type" value="Genomic_DNA"/>
</dbReference>
<keyword evidence="2" id="KW-1185">Reference proteome</keyword>
<evidence type="ECO:0000313" key="1">
    <source>
        <dbReference type="EMBL" id="QZE13505.1"/>
    </source>
</evidence>
<accession>A0AC61NMR7</accession>